<protein>
    <submittedName>
        <fullName evidence="1">Uncharacterized protein</fullName>
    </submittedName>
</protein>
<proteinExistence type="predicted"/>
<gene>
    <name evidence="1" type="ORF">BK741_18545</name>
</gene>
<dbReference type="AlphaFoldDB" id="A0A9X6LLN9"/>
<dbReference type="EMBL" id="MOOP01000102">
    <property type="protein sequence ID" value="OUB46630.1"/>
    <property type="molecule type" value="Genomic_DNA"/>
</dbReference>
<evidence type="ECO:0000313" key="2">
    <source>
        <dbReference type="Proteomes" id="UP000195120"/>
    </source>
</evidence>
<name>A0A9X6LLN9_BACTU</name>
<dbReference type="Proteomes" id="UP000195120">
    <property type="component" value="Unassembled WGS sequence"/>
</dbReference>
<accession>A0A9X6LLN9</accession>
<evidence type="ECO:0000313" key="1">
    <source>
        <dbReference type="EMBL" id="OUB46630.1"/>
    </source>
</evidence>
<reference evidence="1 2" key="1">
    <citation type="submission" date="2016-10" db="EMBL/GenBank/DDBJ databases">
        <title>Comparative genomics of Bacillus thuringiensis reveals a path to pathogens against multiple invertebrate hosts.</title>
        <authorList>
            <person name="Zheng J."/>
            <person name="Gao Q."/>
            <person name="Liu H."/>
            <person name="Peng D."/>
            <person name="Ruan L."/>
            <person name="Sun M."/>
        </authorList>
    </citation>
    <scope>NUCLEOTIDE SEQUENCE [LARGE SCALE GENOMIC DNA]</scope>
    <source>
        <strain evidence="1">BGSC 4BW1</strain>
    </source>
</reference>
<organism evidence="1 2">
    <name type="scientific">Bacillus thuringiensis serovar iberica</name>
    <dbReference type="NCBI Taxonomy" id="180866"/>
    <lineage>
        <taxon>Bacteria</taxon>
        <taxon>Bacillati</taxon>
        <taxon>Bacillota</taxon>
        <taxon>Bacilli</taxon>
        <taxon>Bacillales</taxon>
        <taxon>Bacillaceae</taxon>
        <taxon>Bacillus</taxon>
        <taxon>Bacillus cereus group</taxon>
    </lineage>
</organism>
<comment type="caution">
    <text evidence="1">The sequence shown here is derived from an EMBL/GenBank/DDBJ whole genome shotgun (WGS) entry which is preliminary data.</text>
</comment>
<sequence>MGKESLITEYELANLKHNSEKEKQVVLEIYRIAFENFLEKEFTSKFLTKKIREQMNKGFDHLGISLMNCNIMENRTSFNFKYMIRKTFSNFFCRFFYNSVVIKWKYWKYRKEVKRIVGICWERDEIIKLSMEEIAEEVIYKSEVYLKIIDDLEKSGLRVSVKVDDDIFILLLTWGKWMETGNEEG</sequence>